<protein>
    <submittedName>
        <fullName evidence="1">Uncharacterized protein</fullName>
    </submittedName>
</protein>
<sequence length="644" mass="70970">MLVKVFAGGNGRLGNNIGQLLHGLAFAVRSHADKVQLVASGGQLPQIFQFKNLTVDLPDAGSERGKIPKECTDTANGARMKKEPNTYASGFWTTRCLGVPAKEYHNLALQYIWPLLKQEVQSCLQQDEPSKRLVVHLRGQDLWNMNEFEQTPKGPIKMEAGAHHWLWANPPCTMYEKIIREENFQEVLVVTSPDMRHACVAWFQNLNASLDVKVTVQAKSLAEDFCTLAQAKHLVLSFSTLSNAAAALSKRLEKVYVRQFAHNSLLNCQVWPGVSVVQYAMPITEQHHEPYNNTYAGVIEWFTTYNMSSITRGIVFKACQRPIHFFHAAMLPASWPAGVPPARFGAAAFAAAPRTDGLRRSGMCGLAVLAPLAATSSLIRRRAVRTDEHSKAVSAWLDRFVLQGNYCPWAKPAQKRRGIRIVSSTETEPEEVFEDLLDEAEGLPMGPADEGEPSTTLLVCPYVEEWKSYGPFRDFYEEDLLGGSVLLDDFDMKVIAFHPEYLKYGFSVEAGDRIAIANMDGSASHATVLDEEGGLHPEDGEELLDVRLDEGEECLVRYSSIITKLATKQGAEVPSDDRSGEAANLLSRAPRPVLHLLRMEDLDAAGLASRAATGPNIQGVLEENAVRAGKLGLQGMAALLRQCG</sequence>
<dbReference type="Pfam" id="PF07209">
    <property type="entry name" value="DUF1415"/>
    <property type="match status" value="1"/>
</dbReference>
<dbReference type="Proteomes" id="UP001178507">
    <property type="component" value="Unassembled WGS sequence"/>
</dbReference>
<organism evidence="1 2">
    <name type="scientific">Effrenium voratum</name>
    <dbReference type="NCBI Taxonomy" id="2562239"/>
    <lineage>
        <taxon>Eukaryota</taxon>
        <taxon>Sar</taxon>
        <taxon>Alveolata</taxon>
        <taxon>Dinophyceae</taxon>
        <taxon>Suessiales</taxon>
        <taxon>Symbiodiniaceae</taxon>
        <taxon>Effrenium</taxon>
    </lineage>
</organism>
<evidence type="ECO:0000313" key="2">
    <source>
        <dbReference type="Proteomes" id="UP001178507"/>
    </source>
</evidence>
<name>A0AA36IZ89_9DINO</name>
<dbReference type="AlphaFoldDB" id="A0AA36IZ89"/>
<keyword evidence="2" id="KW-1185">Reference proteome</keyword>
<proteinExistence type="predicted"/>
<evidence type="ECO:0000313" key="1">
    <source>
        <dbReference type="EMBL" id="CAJ1396341.1"/>
    </source>
</evidence>
<accession>A0AA36IZ89</accession>
<comment type="caution">
    <text evidence="1">The sequence shown here is derived from an EMBL/GenBank/DDBJ whole genome shotgun (WGS) entry which is preliminary data.</text>
</comment>
<gene>
    <name evidence="1" type="ORF">EVOR1521_LOCUS20595</name>
</gene>
<dbReference type="EMBL" id="CAUJNA010003228">
    <property type="protein sequence ID" value="CAJ1396341.1"/>
    <property type="molecule type" value="Genomic_DNA"/>
</dbReference>
<reference evidence="1" key="1">
    <citation type="submission" date="2023-08" db="EMBL/GenBank/DDBJ databases">
        <authorList>
            <person name="Chen Y."/>
            <person name="Shah S."/>
            <person name="Dougan E. K."/>
            <person name="Thang M."/>
            <person name="Chan C."/>
        </authorList>
    </citation>
    <scope>NUCLEOTIDE SEQUENCE</scope>
</reference>
<dbReference type="InterPro" id="IPR009858">
    <property type="entry name" value="DUF1415"/>
</dbReference>